<evidence type="ECO:0000256" key="10">
    <source>
        <dbReference type="ARBA" id="ARBA00022989"/>
    </source>
</evidence>
<reference evidence="19 20" key="1">
    <citation type="submission" date="2019-03" db="EMBL/GenBank/DDBJ databases">
        <title>The complete genome sequence of Swingsia samuiensis NBRC107927(T).</title>
        <authorList>
            <person name="Chua K.-O."/>
            <person name="Chan K.-G."/>
            <person name="See-Too W.-S."/>
        </authorList>
    </citation>
    <scope>NUCLEOTIDE SEQUENCE [LARGE SCALE GENOMIC DNA]</scope>
    <source>
        <strain evidence="19 20">AH83</strain>
    </source>
</reference>
<dbReference type="NCBIfam" id="TIGR00560">
    <property type="entry name" value="pgsA"/>
    <property type="match status" value="1"/>
</dbReference>
<evidence type="ECO:0000256" key="16">
    <source>
        <dbReference type="NCBIfam" id="TIGR00560"/>
    </source>
</evidence>
<organism evidence="19 20">
    <name type="scientific">Swingsia samuiensis</name>
    <dbReference type="NCBI Taxonomy" id="1293412"/>
    <lineage>
        <taxon>Bacteria</taxon>
        <taxon>Pseudomonadati</taxon>
        <taxon>Pseudomonadota</taxon>
        <taxon>Alphaproteobacteria</taxon>
        <taxon>Acetobacterales</taxon>
        <taxon>Acetobacteraceae</taxon>
        <taxon>Swingsia</taxon>
    </lineage>
</organism>
<evidence type="ECO:0000256" key="6">
    <source>
        <dbReference type="ARBA" id="ARBA00014944"/>
    </source>
</evidence>
<sequence>MLTDLPNILTLLRIASIPVLVGLLSFHSPYARLGAFIVYVFACVTDYYDGALARRWHLSSDLGRMMDPIADKLLVGSLLLALAGLTHLPIFSIYAAILIMIREILVSGLREYMAHQSLTLPSSRLAKWKTGIQMIAIGFLVAGDETAQLIQCSFLHASLVGGVLLWLSVIPTIVSGWRYLTVSLSQMTSNMVR</sequence>
<keyword evidence="14" id="KW-1208">Phospholipid metabolism</keyword>
<dbReference type="InterPro" id="IPR048254">
    <property type="entry name" value="CDP_ALCOHOL_P_TRANSF_CS"/>
</dbReference>
<evidence type="ECO:0000256" key="11">
    <source>
        <dbReference type="ARBA" id="ARBA00023098"/>
    </source>
</evidence>
<dbReference type="InterPro" id="IPR004570">
    <property type="entry name" value="Phosphatidylglycerol_P_synth"/>
</dbReference>
<evidence type="ECO:0000256" key="8">
    <source>
        <dbReference type="ARBA" id="ARBA00022679"/>
    </source>
</evidence>
<keyword evidence="7" id="KW-0444">Lipid biosynthesis</keyword>
<dbReference type="GO" id="GO:0016020">
    <property type="term" value="C:membrane"/>
    <property type="evidence" value="ECO:0007669"/>
    <property type="project" value="UniProtKB-SubCell"/>
</dbReference>
<dbReference type="PANTHER" id="PTHR14269">
    <property type="entry name" value="CDP-DIACYLGLYCEROL--GLYCEROL-3-PHOSPHATE 3-PHOSPHATIDYLTRANSFERASE-RELATED"/>
    <property type="match status" value="1"/>
</dbReference>
<keyword evidence="11" id="KW-0443">Lipid metabolism</keyword>
<dbReference type="Gene3D" id="1.20.120.1760">
    <property type="match status" value="1"/>
</dbReference>
<name>A0A4Y6UP34_9PROT</name>
<comment type="catalytic activity">
    <reaction evidence="15">
        <text>a CDP-1,2-diacyl-sn-glycerol + sn-glycerol 3-phosphate = a 1,2-diacyl-sn-glycero-3-phospho-(1'-sn-glycero-3'-phosphate) + CMP + H(+)</text>
        <dbReference type="Rhea" id="RHEA:12593"/>
        <dbReference type="ChEBI" id="CHEBI:15378"/>
        <dbReference type="ChEBI" id="CHEBI:57597"/>
        <dbReference type="ChEBI" id="CHEBI:58332"/>
        <dbReference type="ChEBI" id="CHEBI:60110"/>
        <dbReference type="ChEBI" id="CHEBI:60377"/>
        <dbReference type="EC" id="2.7.8.5"/>
    </reaction>
</comment>
<dbReference type="PANTHER" id="PTHR14269:SF62">
    <property type="entry name" value="CDP-DIACYLGLYCEROL--GLYCEROL-3-PHOSPHATE 3-PHOSPHATIDYLTRANSFERASE 1, CHLOROPLASTIC"/>
    <property type="match status" value="1"/>
</dbReference>
<dbReference type="OrthoDB" id="9796672at2"/>
<comment type="subcellular location">
    <subcellularLocation>
        <location evidence="1">Membrane</location>
        <topology evidence="1">Multi-pass membrane protein</topology>
    </subcellularLocation>
</comment>
<evidence type="ECO:0000256" key="15">
    <source>
        <dbReference type="ARBA" id="ARBA00048586"/>
    </source>
</evidence>
<evidence type="ECO:0000256" key="5">
    <source>
        <dbReference type="ARBA" id="ARBA00013170"/>
    </source>
</evidence>
<evidence type="ECO:0000256" key="3">
    <source>
        <dbReference type="ARBA" id="ARBA00005189"/>
    </source>
</evidence>
<dbReference type="EMBL" id="CP038141">
    <property type="protein sequence ID" value="QDH17815.1"/>
    <property type="molecule type" value="Genomic_DNA"/>
</dbReference>
<keyword evidence="8 17" id="KW-0808">Transferase</keyword>
<dbReference type="Pfam" id="PF01066">
    <property type="entry name" value="CDP-OH_P_transf"/>
    <property type="match status" value="1"/>
</dbReference>
<dbReference type="InterPro" id="IPR000462">
    <property type="entry name" value="CDP-OH_P_trans"/>
</dbReference>
<protein>
    <recommendedName>
        <fullName evidence="6 16">CDP-diacylglycerol--glycerol-3-phosphate 3-phosphatidyltransferase</fullName>
        <ecNumber evidence="5 16">2.7.8.5</ecNumber>
    </recommendedName>
</protein>
<comment type="pathway">
    <text evidence="2">Phospholipid metabolism; phosphatidylglycerol biosynthesis; phosphatidylglycerol from CDP-diacylglycerol: step 1/2.</text>
</comment>
<evidence type="ECO:0000256" key="2">
    <source>
        <dbReference type="ARBA" id="ARBA00005042"/>
    </source>
</evidence>
<accession>A0A4Y6UP34</accession>
<keyword evidence="9 18" id="KW-0812">Transmembrane</keyword>
<evidence type="ECO:0000256" key="14">
    <source>
        <dbReference type="ARBA" id="ARBA00023264"/>
    </source>
</evidence>
<feature type="transmembrane region" description="Helical" evidence="18">
    <location>
        <begin position="73"/>
        <end position="105"/>
    </location>
</feature>
<keyword evidence="10 18" id="KW-1133">Transmembrane helix</keyword>
<gene>
    <name evidence="19" type="primary">pgsA</name>
    <name evidence="19" type="ORF">E3D00_09730</name>
</gene>
<evidence type="ECO:0000313" key="20">
    <source>
        <dbReference type="Proteomes" id="UP000316313"/>
    </source>
</evidence>
<dbReference type="AlphaFoldDB" id="A0A4Y6UP34"/>
<evidence type="ECO:0000256" key="1">
    <source>
        <dbReference type="ARBA" id="ARBA00004141"/>
    </source>
</evidence>
<evidence type="ECO:0000256" key="13">
    <source>
        <dbReference type="ARBA" id="ARBA00023209"/>
    </source>
</evidence>
<keyword evidence="13" id="KW-0594">Phospholipid biosynthesis</keyword>
<evidence type="ECO:0000256" key="7">
    <source>
        <dbReference type="ARBA" id="ARBA00022516"/>
    </source>
</evidence>
<dbReference type="Proteomes" id="UP000316313">
    <property type="component" value="Chromosome"/>
</dbReference>
<comment type="pathway">
    <text evidence="3">Lipid metabolism.</text>
</comment>
<proteinExistence type="inferred from homology"/>
<dbReference type="InterPro" id="IPR043130">
    <property type="entry name" value="CDP-OH_PTrfase_TM_dom"/>
</dbReference>
<dbReference type="PROSITE" id="PS00379">
    <property type="entry name" value="CDP_ALCOHOL_P_TRANSF"/>
    <property type="match status" value="1"/>
</dbReference>
<dbReference type="PIRSF" id="PIRSF000847">
    <property type="entry name" value="Phos_ph_gly_syn"/>
    <property type="match status" value="1"/>
</dbReference>
<evidence type="ECO:0000256" key="18">
    <source>
        <dbReference type="SAM" id="Phobius"/>
    </source>
</evidence>
<feature type="transmembrane region" description="Helical" evidence="18">
    <location>
        <begin position="7"/>
        <end position="27"/>
    </location>
</feature>
<dbReference type="RefSeq" id="WP_141462117.1">
    <property type="nucleotide sequence ID" value="NZ_CP038141.1"/>
</dbReference>
<feature type="transmembrane region" description="Helical" evidence="18">
    <location>
        <begin position="33"/>
        <end position="52"/>
    </location>
</feature>
<feature type="transmembrane region" description="Helical" evidence="18">
    <location>
        <begin position="154"/>
        <end position="177"/>
    </location>
</feature>
<evidence type="ECO:0000256" key="12">
    <source>
        <dbReference type="ARBA" id="ARBA00023136"/>
    </source>
</evidence>
<evidence type="ECO:0000256" key="4">
    <source>
        <dbReference type="ARBA" id="ARBA00010441"/>
    </source>
</evidence>
<evidence type="ECO:0000256" key="9">
    <source>
        <dbReference type="ARBA" id="ARBA00022692"/>
    </source>
</evidence>
<dbReference type="GO" id="GO:0008444">
    <property type="term" value="F:CDP-diacylglycerol-glycerol-3-phosphate 3-phosphatidyltransferase activity"/>
    <property type="evidence" value="ECO:0007669"/>
    <property type="project" value="UniProtKB-UniRule"/>
</dbReference>
<dbReference type="EC" id="2.7.8.5" evidence="5 16"/>
<evidence type="ECO:0000256" key="17">
    <source>
        <dbReference type="RuleBase" id="RU003750"/>
    </source>
</evidence>
<dbReference type="KEGG" id="ssam:E3D00_09730"/>
<keyword evidence="20" id="KW-1185">Reference proteome</keyword>
<keyword evidence="12 18" id="KW-0472">Membrane</keyword>
<dbReference type="InterPro" id="IPR050324">
    <property type="entry name" value="CDP-alcohol_PTase-I"/>
</dbReference>
<evidence type="ECO:0000313" key="19">
    <source>
        <dbReference type="EMBL" id="QDH17815.1"/>
    </source>
</evidence>
<dbReference type="GO" id="GO:0046474">
    <property type="term" value="P:glycerophospholipid biosynthetic process"/>
    <property type="evidence" value="ECO:0007669"/>
    <property type="project" value="TreeGrafter"/>
</dbReference>
<comment type="similarity">
    <text evidence="4 17">Belongs to the CDP-alcohol phosphatidyltransferase class-I family.</text>
</comment>